<keyword evidence="3 6" id="KW-0812">Transmembrane</keyword>
<dbReference type="EMBL" id="MTSM01000003">
    <property type="protein sequence ID" value="OPX56478.1"/>
    <property type="molecule type" value="Genomic_DNA"/>
</dbReference>
<dbReference type="RefSeq" id="WP_080051854.1">
    <property type="nucleotide sequence ID" value="NZ_MTSM01000003.1"/>
</dbReference>
<dbReference type="FunFam" id="3.30.450.20:FF:000127">
    <property type="entry name" value="C4-dicarboxylate transport sensor protein"/>
    <property type="match status" value="1"/>
</dbReference>
<evidence type="ECO:0000256" key="5">
    <source>
        <dbReference type="ARBA" id="ARBA00023136"/>
    </source>
</evidence>
<dbReference type="InterPro" id="IPR029151">
    <property type="entry name" value="Sensor-like_sf"/>
</dbReference>
<keyword evidence="2" id="KW-1003">Cell membrane</keyword>
<dbReference type="Pfam" id="PF02743">
    <property type="entry name" value="dCache_1"/>
    <property type="match status" value="1"/>
</dbReference>
<dbReference type="AlphaFoldDB" id="A0A1V4T8H1"/>
<comment type="subcellular location">
    <subcellularLocation>
        <location evidence="1">Cell membrane</location>
        <topology evidence="1">Multi-pass membrane protein</topology>
    </subcellularLocation>
</comment>
<evidence type="ECO:0000259" key="7">
    <source>
        <dbReference type="Pfam" id="PF02743"/>
    </source>
</evidence>
<gene>
    <name evidence="8" type="ORF">BTE48_03365</name>
</gene>
<dbReference type="InterPro" id="IPR033479">
    <property type="entry name" value="dCache_1"/>
</dbReference>
<evidence type="ECO:0000313" key="9">
    <source>
        <dbReference type="Proteomes" id="UP000191418"/>
    </source>
</evidence>
<evidence type="ECO:0000256" key="4">
    <source>
        <dbReference type="ARBA" id="ARBA00022989"/>
    </source>
</evidence>
<evidence type="ECO:0000256" key="1">
    <source>
        <dbReference type="ARBA" id="ARBA00004651"/>
    </source>
</evidence>
<evidence type="ECO:0000313" key="8">
    <source>
        <dbReference type="EMBL" id="OPX56478.1"/>
    </source>
</evidence>
<dbReference type="SUPFAM" id="SSF103190">
    <property type="entry name" value="Sensory domain-like"/>
    <property type="match status" value="1"/>
</dbReference>
<feature type="domain" description="Cache" evidence="7">
    <location>
        <begin position="50"/>
        <end position="202"/>
    </location>
</feature>
<feature type="transmembrane region" description="Helical" evidence="6">
    <location>
        <begin position="23"/>
        <end position="44"/>
    </location>
</feature>
<proteinExistence type="predicted"/>
<dbReference type="GO" id="GO:0005886">
    <property type="term" value="C:plasma membrane"/>
    <property type="evidence" value="ECO:0007669"/>
    <property type="project" value="UniProtKB-SubCell"/>
</dbReference>
<reference evidence="8 9" key="1">
    <citation type="submission" date="2017-01" db="EMBL/GenBank/DDBJ databases">
        <title>Genome Sequencing of a Marine Spirillum, Oceanospirillum multiglobuliferum ATCC 33336, from Japan.</title>
        <authorList>
            <person name="Carney J.G."/>
            <person name="Trachtenberg A.M."/>
            <person name="Rheaume B.A."/>
            <person name="Linnane J.D."/>
            <person name="Pitts N.L."/>
            <person name="Mykles D.L."/>
            <person name="Maclea K.S."/>
        </authorList>
    </citation>
    <scope>NUCLEOTIDE SEQUENCE [LARGE SCALE GENOMIC DNA]</scope>
    <source>
        <strain evidence="8 9">ATCC 33336</strain>
    </source>
</reference>
<organism evidence="8 9">
    <name type="scientific">Oceanospirillum multiglobuliferum</name>
    <dbReference type="NCBI Taxonomy" id="64969"/>
    <lineage>
        <taxon>Bacteria</taxon>
        <taxon>Pseudomonadati</taxon>
        <taxon>Pseudomonadota</taxon>
        <taxon>Gammaproteobacteria</taxon>
        <taxon>Oceanospirillales</taxon>
        <taxon>Oceanospirillaceae</taxon>
        <taxon>Oceanospirillum</taxon>
    </lineage>
</organism>
<comment type="caution">
    <text evidence="8">The sequence shown here is derived from an EMBL/GenBank/DDBJ whole genome shotgun (WGS) entry which is preliminary data.</text>
</comment>
<evidence type="ECO:0000256" key="6">
    <source>
        <dbReference type="SAM" id="Phobius"/>
    </source>
</evidence>
<dbReference type="Gene3D" id="6.10.250.3020">
    <property type="match status" value="1"/>
</dbReference>
<keyword evidence="5 6" id="KW-0472">Membrane</keyword>
<name>A0A1V4T8H1_9GAMM</name>
<protein>
    <recommendedName>
        <fullName evidence="7">Cache domain-containing protein</fullName>
    </recommendedName>
</protein>
<evidence type="ECO:0000256" key="3">
    <source>
        <dbReference type="ARBA" id="ARBA00022692"/>
    </source>
</evidence>
<sequence length="257" mass="29330">MADTLLSTQHPKANIEEHNSTPWFYITTGVLLFVFLVWQAAMWTERYELQQLYKQANNDLTLNIVSLRGKLDKYEYLPELLATRAELEQFLQEITPESGLKLNSLLKSYQTISNVSDIYLLNAEGNTVAASNWQSPRSFIGKNFSFRPYFQDAIKGQKGRFYGLGTTSGERGYYYSYPVFNGAAVQGVLVVKILIDDLEIPWQDQNSEFMVTDPNSIIFISSNSDWLLKSLLPIPTEDLSAIQRSRHFALSRRTGSE</sequence>
<dbReference type="Proteomes" id="UP000191418">
    <property type="component" value="Unassembled WGS sequence"/>
</dbReference>
<evidence type="ECO:0000256" key="2">
    <source>
        <dbReference type="ARBA" id="ARBA00022475"/>
    </source>
</evidence>
<dbReference type="CDD" id="cd12914">
    <property type="entry name" value="PDC1_DGC_like"/>
    <property type="match status" value="1"/>
</dbReference>
<keyword evidence="9" id="KW-1185">Reference proteome</keyword>
<accession>A0A1V4T8H1</accession>
<dbReference type="Gene3D" id="3.30.450.20">
    <property type="entry name" value="PAS domain"/>
    <property type="match status" value="2"/>
</dbReference>
<keyword evidence="4 6" id="KW-1133">Transmembrane helix</keyword>